<name>A0A0F8ZQP0_9ZZZZ</name>
<dbReference type="AlphaFoldDB" id="A0A0F8ZQP0"/>
<accession>A0A0F8ZQP0</accession>
<protein>
    <submittedName>
        <fullName evidence="1">Uncharacterized protein</fullName>
    </submittedName>
</protein>
<reference evidence="1" key="1">
    <citation type="journal article" date="2015" name="Nature">
        <title>Complex archaea that bridge the gap between prokaryotes and eukaryotes.</title>
        <authorList>
            <person name="Spang A."/>
            <person name="Saw J.H."/>
            <person name="Jorgensen S.L."/>
            <person name="Zaremba-Niedzwiedzka K."/>
            <person name="Martijn J."/>
            <person name="Lind A.E."/>
            <person name="van Eijk R."/>
            <person name="Schleper C."/>
            <person name="Guy L."/>
            <person name="Ettema T.J."/>
        </authorList>
    </citation>
    <scope>NUCLEOTIDE SEQUENCE</scope>
</reference>
<feature type="non-terminal residue" evidence="1">
    <location>
        <position position="232"/>
    </location>
</feature>
<organism evidence="1">
    <name type="scientific">marine sediment metagenome</name>
    <dbReference type="NCBI Taxonomy" id="412755"/>
    <lineage>
        <taxon>unclassified sequences</taxon>
        <taxon>metagenomes</taxon>
        <taxon>ecological metagenomes</taxon>
    </lineage>
</organism>
<evidence type="ECO:0000313" key="1">
    <source>
        <dbReference type="EMBL" id="KKK62211.1"/>
    </source>
</evidence>
<dbReference type="EMBL" id="LAZR01062104">
    <property type="protein sequence ID" value="KKK62211.1"/>
    <property type="molecule type" value="Genomic_DNA"/>
</dbReference>
<sequence length="232" mass="27046">MYNHSVAASNSLIPVYLPPFPGFEPPRSFTHGETGIFNEVRSLFRVYRRYPLSLSRVQKHFHVYSMLLRAHSENLSTTGARSRWRFNPYFFQGLFVKPLEQEKQANYPRVPRNTQAVASQIQIHVCALQVEGQPDHQSQDPRFKGRYRRDEQSANTLQIVQLKEGGKILIGFFQIHRSLFDHPIWTKEQFTWAQAWLDLIGNANFKSNSFFIKDTEIKLGRGQIAWSQITMC</sequence>
<comment type="caution">
    <text evidence="1">The sequence shown here is derived from an EMBL/GenBank/DDBJ whole genome shotgun (WGS) entry which is preliminary data.</text>
</comment>
<proteinExistence type="predicted"/>
<gene>
    <name evidence="1" type="ORF">LCGC14_3006610</name>
</gene>